<feature type="active site" description="Proton acceptor 1" evidence="5">
    <location>
        <position position="369"/>
    </location>
</feature>
<feature type="binding site" evidence="11">
    <location>
        <position position="398"/>
    </location>
    <ligand>
        <name>Zn(2+)</name>
        <dbReference type="ChEBI" id="CHEBI:29105"/>
        <label>2</label>
        <note>catalytic</note>
    </ligand>
</feature>
<feature type="active site" description="Proton donor 2" evidence="7">
    <location>
        <position position="502"/>
    </location>
</feature>
<dbReference type="PANTHER" id="PTHR10514">
    <property type="entry name" value="ANGIOTENSIN-CONVERTING ENZYME"/>
    <property type="match status" value="1"/>
</dbReference>
<evidence type="ECO:0000256" key="12">
    <source>
        <dbReference type="PROSITE-ProRule" id="PRU01355"/>
    </source>
</evidence>
<evidence type="ECO:0000256" key="10">
    <source>
        <dbReference type="PIRSR" id="PIRSR601548-4"/>
    </source>
</evidence>
<evidence type="ECO:0000256" key="6">
    <source>
        <dbReference type="PIRSR" id="PIRSR601548-10"/>
    </source>
</evidence>
<keyword evidence="13" id="KW-0378">Hydrolase</keyword>
<keyword evidence="15" id="KW-1185">Reference proteome</keyword>
<evidence type="ECO:0000256" key="11">
    <source>
        <dbReference type="PIRSR" id="PIRSR601548-8"/>
    </source>
</evidence>
<keyword evidence="3 10" id="KW-1015">Disulfide bond</keyword>
<dbReference type="Pfam" id="PF01401">
    <property type="entry name" value="Peptidase_M2"/>
    <property type="match status" value="1"/>
</dbReference>
<dbReference type="SUPFAM" id="SSF55486">
    <property type="entry name" value="Metalloproteases ('zincins'), catalytic domain"/>
    <property type="match status" value="1"/>
</dbReference>
<feature type="binding site" evidence="11">
    <location>
        <position position="372"/>
    </location>
    <ligand>
        <name>Zn(2+)</name>
        <dbReference type="ChEBI" id="CHEBI:29105"/>
        <label>2</label>
        <note>catalytic</note>
    </ligand>
</feature>
<accession>A0A7R9KIZ2</accession>
<dbReference type="GO" id="GO:0046872">
    <property type="term" value="F:metal ion binding"/>
    <property type="evidence" value="ECO:0007669"/>
    <property type="project" value="UniProtKB-KW"/>
</dbReference>
<dbReference type="GO" id="GO:0008237">
    <property type="term" value="F:metallopeptidase activity"/>
    <property type="evidence" value="ECO:0007669"/>
    <property type="project" value="UniProtKB-KW"/>
</dbReference>
<feature type="active site" description="Proton donor 1" evidence="5">
    <location>
        <position position="502"/>
    </location>
</feature>
<keyword evidence="4 6" id="KW-0325">Glycoprotein</keyword>
<evidence type="ECO:0000313" key="14">
    <source>
        <dbReference type="EMBL" id="CAD7624112.1"/>
    </source>
</evidence>
<dbReference type="Proteomes" id="UP000759131">
    <property type="component" value="Unassembled WGS sequence"/>
</dbReference>
<dbReference type="PANTHER" id="PTHR10514:SF27">
    <property type="entry name" value="ANGIOTENSIN-CONVERTING ENZYME"/>
    <property type="match status" value="1"/>
</dbReference>
<feature type="glycosylation site" description="N-linked (GlcNAc...) asparagine" evidence="6">
    <location>
        <position position="37"/>
    </location>
</feature>
<keyword evidence="9 13" id="KW-0862">Zinc</keyword>
<evidence type="ECO:0000256" key="5">
    <source>
        <dbReference type="PIRSR" id="PIRSR601548-1"/>
    </source>
</evidence>
<keyword evidence="13" id="KW-0121">Carboxypeptidase</keyword>
<dbReference type="EMBL" id="CAJPIZ010002102">
    <property type="protein sequence ID" value="CAG2104542.1"/>
    <property type="molecule type" value="Genomic_DNA"/>
</dbReference>
<dbReference type="InterPro" id="IPR001548">
    <property type="entry name" value="Peptidase_M2"/>
</dbReference>
<keyword evidence="2" id="KW-0732">Signal</keyword>
<proteinExistence type="inferred from homology"/>
<dbReference type="GO" id="GO:0008241">
    <property type="term" value="F:peptidyl-dipeptidase activity"/>
    <property type="evidence" value="ECO:0007669"/>
    <property type="project" value="InterPro"/>
</dbReference>
<keyword evidence="13" id="KW-0482">Metalloprotease</keyword>
<comment type="caution">
    <text evidence="12">Lacks conserved residue(s) required for the propagation of feature annotation.</text>
</comment>
<evidence type="ECO:0000256" key="7">
    <source>
        <dbReference type="PIRSR" id="PIRSR601548-11"/>
    </source>
</evidence>
<evidence type="ECO:0000256" key="4">
    <source>
        <dbReference type="ARBA" id="ARBA00023180"/>
    </source>
</evidence>
<protein>
    <recommendedName>
        <fullName evidence="13">Angiotensin-converting enzyme</fullName>
        <ecNumber evidence="13">3.4.-.-</ecNumber>
    </recommendedName>
</protein>
<evidence type="ECO:0000256" key="2">
    <source>
        <dbReference type="ARBA" id="ARBA00022729"/>
    </source>
</evidence>
<name>A0A7R9KIZ2_9ACAR</name>
<dbReference type="GO" id="GO:0005886">
    <property type="term" value="C:plasma membrane"/>
    <property type="evidence" value="ECO:0007669"/>
    <property type="project" value="TreeGrafter"/>
</dbReference>
<evidence type="ECO:0000256" key="8">
    <source>
        <dbReference type="PIRSR" id="PIRSR601548-2"/>
    </source>
</evidence>
<dbReference type="Gene3D" id="1.10.1370.30">
    <property type="match status" value="1"/>
</dbReference>
<evidence type="ECO:0000256" key="3">
    <source>
        <dbReference type="ARBA" id="ARBA00023157"/>
    </source>
</evidence>
<feature type="binding site" evidence="9">
    <location>
        <position position="398"/>
    </location>
    <ligand>
        <name>Zn(2+)</name>
        <dbReference type="ChEBI" id="CHEBI:29105"/>
        <label>1</label>
        <note>catalytic</note>
    </ligand>
</feature>
<feature type="active site" description="Proton acceptor 2" evidence="7">
    <location>
        <position position="369"/>
    </location>
</feature>
<keyword evidence="9 13" id="KW-0479">Metal-binding</keyword>
<feature type="non-terminal residue" evidence="14">
    <location>
        <position position="635"/>
    </location>
</feature>
<evidence type="ECO:0000313" key="15">
    <source>
        <dbReference type="Proteomes" id="UP000759131"/>
    </source>
</evidence>
<comment type="cofactor">
    <cofactor evidence="13">
        <name>Zn(2+)</name>
        <dbReference type="ChEBI" id="CHEBI:29105"/>
    </cofactor>
    <text evidence="13">Binds 1 zinc ion per subunit.</text>
</comment>
<dbReference type="EC" id="3.4.-.-" evidence="13"/>
<dbReference type="EMBL" id="OC856677">
    <property type="protein sequence ID" value="CAD7624112.1"/>
    <property type="molecule type" value="Genomic_DNA"/>
</dbReference>
<feature type="disulfide bond" evidence="10">
    <location>
        <begin position="527"/>
        <end position="539"/>
    </location>
</feature>
<feature type="binding site" evidence="11">
    <location>
        <position position="368"/>
    </location>
    <ligand>
        <name>Zn(2+)</name>
        <dbReference type="ChEBI" id="CHEBI:29105"/>
        <label>2</label>
        <note>catalytic</note>
    </ligand>
</feature>
<dbReference type="CDD" id="cd06461">
    <property type="entry name" value="M2_ACE"/>
    <property type="match status" value="1"/>
</dbReference>
<organism evidence="14">
    <name type="scientific">Medioppia subpectinata</name>
    <dbReference type="NCBI Taxonomy" id="1979941"/>
    <lineage>
        <taxon>Eukaryota</taxon>
        <taxon>Metazoa</taxon>
        <taxon>Ecdysozoa</taxon>
        <taxon>Arthropoda</taxon>
        <taxon>Chelicerata</taxon>
        <taxon>Arachnida</taxon>
        <taxon>Acari</taxon>
        <taxon>Acariformes</taxon>
        <taxon>Sarcoptiformes</taxon>
        <taxon>Oribatida</taxon>
        <taxon>Brachypylina</taxon>
        <taxon>Oppioidea</taxon>
        <taxon>Oppiidae</taxon>
        <taxon>Medioppia</taxon>
    </lineage>
</organism>
<keyword evidence="13" id="KW-0645">Protease</keyword>
<reference evidence="14" key="1">
    <citation type="submission" date="2020-11" db="EMBL/GenBank/DDBJ databases">
        <authorList>
            <person name="Tran Van P."/>
        </authorList>
    </citation>
    <scope>NUCLEOTIDE SEQUENCE</scope>
</reference>
<evidence type="ECO:0000256" key="9">
    <source>
        <dbReference type="PIRSR" id="PIRSR601548-3"/>
    </source>
</evidence>
<dbReference type="GO" id="GO:0004180">
    <property type="term" value="F:carboxypeptidase activity"/>
    <property type="evidence" value="ECO:0007669"/>
    <property type="project" value="UniProtKB-KW"/>
</dbReference>
<evidence type="ECO:0000256" key="1">
    <source>
        <dbReference type="ARBA" id="ARBA00008139"/>
    </source>
</evidence>
<comment type="similarity">
    <text evidence="1 12 13">Belongs to the peptidase M2 family.</text>
</comment>
<gene>
    <name evidence="14" type="ORF">OSB1V03_LOCUS4558</name>
</gene>
<sequence>LLFANFKTFNLFLQRYNTLAAKQCYYSVTTQWIYSTNITQQNRDQLLNATEVFNRFQKQQSIEAKRYDWTDFEDNIQRQFEKIALIGSAVLEGNDGLTYSKVLNEMQTIYSTAKVCLRDKCGLELEPDLTQIMATSGNHSELLEAWVKWRDASGKQMRDKFISYYSLGNKAALLNELPNTKFETLYDLWLFQWETPDLMKQTYKLLHQLMPFYQKLHAYIRIRLSDALPTEMPADNTLPAHLLGNMWAQQWSHTMNTVEGVDPYPQIQTIDVSDALKTQVKQIFIKHFKHFSIKPARKMFELSNQFIKDLGLDQMTDRFWKNSVFEKPRDGTDMFSSHASAWDFYTTDDFRIKQCTRVDMESFIKMHHEMGHIEYYMQYKHQPIVFREGANPGSGFHEAIGDVLALSVSTPKHLNKIGLLEIDDSLDLYKINIKSQLKMALEKVVLLPFAYIMDKWRSDVFSGRVSQHNLNRHWWTLRGQYQGVSPPCKRSEQDFDPGAKFHIANSVEYIRYFVSIILQFQIHGSLCRFGQKDVPLYECDIDGDKEAGNKLKYSLLKQGVFVLTQYLSLINDFREVLLLGSSERWTKQLERLTGSQEMDVKPLLDYFKPLQDFLDQQLVGEEIGWDFKVQTLLNY</sequence>
<feature type="binding site" evidence="9">
    <location>
        <position position="372"/>
    </location>
    <ligand>
        <name>Zn(2+)</name>
        <dbReference type="ChEBI" id="CHEBI:29105"/>
        <label>1</label>
        <note>catalytic</note>
    </ligand>
</feature>
<dbReference type="AlphaFoldDB" id="A0A7R9KIZ2"/>
<evidence type="ECO:0000256" key="13">
    <source>
        <dbReference type="RuleBase" id="RU361144"/>
    </source>
</evidence>
<dbReference type="PROSITE" id="PS52011">
    <property type="entry name" value="PEPTIDASE_M2"/>
    <property type="match status" value="1"/>
</dbReference>
<dbReference type="OrthoDB" id="10029630at2759"/>
<dbReference type="PRINTS" id="PR00791">
    <property type="entry name" value="PEPDIPTASEA"/>
</dbReference>
<feature type="binding site" evidence="9">
    <location>
        <position position="368"/>
    </location>
    <ligand>
        <name>Zn(2+)</name>
        <dbReference type="ChEBI" id="CHEBI:29105"/>
        <label>1</label>
        <note>catalytic</note>
    </ligand>
</feature>
<dbReference type="GO" id="GO:0006508">
    <property type="term" value="P:proteolysis"/>
    <property type="evidence" value="ECO:0007669"/>
    <property type="project" value="UniProtKB-KW"/>
</dbReference>
<feature type="binding site" evidence="8">
    <location>
        <position position="511"/>
    </location>
    <ligand>
        <name>chloride</name>
        <dbReference type="ChEBI" id="CHEBI:17996"/>
        <label>1</label>
    </ligand>
</feature>